<feature type="compositionally biased region" description="Polar residues" evidence="1">
    <location>
        <begin position="32"/>
        <end position="52"/>
    </location>
</feature>
<dbReference type="AlphaFoldDB" id="A0ABD3Y2G1"/>
<accession>A0ABD3Y2G1</accession>
<protein>
    <submittedName>
        <fullName evidence="2">Uncharacterized protein</fullName>
    </submittedName>
</protein>
<feature type="region of interest" description="Disordered" evidence="1">
    <location>
        <begin position="71"/>
        <end position="134"/>
    </location>
</feature>
<sequence>MQTAQDQPEHYKTSTCKQHRTRERTTRHPDTNRTGPASALQDNHMQTAQDQPAYYKTTTCKLQSSFAPADALQNNHMQTPASALQEKPHANNTGPAIALQDNHKQTAQDTPSHYETTTCKQHRNRHRTTRQPHAYSTDQANALLEAITQRHCGLIC</sequence>
<feature type="compositionally biased region" description="Polar residues" evidence="1">
    <location>
        <begin position="107"/>
        <end position="119"/>
    </location>
</feature>
<organism evidence="2 3">
    <name type="scientific">Sinanodonta woodiana</name>
    <name type="common">Chinese pond mussel</name>
    <name type="synonym">Anodonta woodiana</name>
    <dbReference type="NCBI Taxonomy" id="1069815"/>
    <lineage>
        <taxon>Eukaryota</taxon>
        <taxon>Metazoa</taxon>
        <taxon>Spiralia</taxon>
        <taxon>Lophotrochozoa</taxon>
        <taxon>Mollusca</taxon>
        <taxon>Bivalvia</taxon>
        <taxon>Autobranchia</taxon>
        <taxon>Heteroconchia</taxon>
        <taxon>Palaeoheterodonta</taxon>
        <taxon>Unionida</taxon>
        <taxon>Unionoidea</taxon>
        <taxon>Unionidae</taxon>
        <taxon>Unioninae</taxon>
        <taxon>Sinanodonta</taxon>
    </lineage>
</organism>
<gene>
    <name evidence="2" type="ORF">ACJMK2_003904</name>
</gene>
<feature type="compositionally biased region" description="Basic residues" evidence="1">
    <location>
        <begin position="120"/>
        <end position="130"/>
    </location>
</feature>
<name>A0ABD3Y2G1_SINWO</name>
<reference evidence="2 3" key="1">
    <citation type="submission" date="2024-11" db="EMBL/GenBank/DDBJ databases">
        <title>Chromosome-level genome assembly of the freshwater bivalve Anodonta woodiana.</title>
        <authorList>
            <person name="Chen X."/>
        </authorList>
    </citation>
    <scope>NUCLEOTIDE SEQUENCE [LARGE SCALE GENOMIC DNA]</scope>
    <source>
        <strain evidence="2">MN2024</strain>
        <tissue evidence="2">Gills</tissue>
    </source>
</reference>
<keyword evidence="3" id="KW-1185">Reference proteome</keyword>
<comment type="caution">
    <text evidence="2">The sequence shown here is derived from an EMBL/GenBank/DDBJ whole genome shotgun (WGS) entry which is preliminary data.</text>
</comment>
<dbReference type="Proteomes" id="UP001634394">
    <property type="component" value="Unassembled WGS sequence"/>
</dbReference>
<evidence type="ECO:0000256" key="1">
    <source>
        <dbReference type="SAM" id="MobiDB-lite"/>
    </source>
</evidence>
<dbReference type="EMBL" id="JBJQND010000001">
    <property type="protein sequence ID" value="KAL3891652.1"/>
    <property type="molecule type" value="Genomic_DNA"/>
</dbReference>
<proteinExistence type="predicted"/>
<evidence type="ECO:0000313" key="3">
    <source>
        <dbReference type="Proteomes" id="UP001634394"/>
    </source>
</evidence>
<feature type="compositionally biased region" description="Polar residues" evidence="1">
    <location>
        <begin position="71"/>
        <end position="82"/>
    </location>
</feature>
<evidence type="ECO:0000313" key="2">
    <source>
        <dbReference type="EMBL" id="KAL3891652.1"/>
    </source>
</evidence>
<feature type="region of interest" description="Disordered" evidence="1">
    <location>
        <begin position="1"/>
        <end position="52"/>
    </location>
</feature>